<keyword evidence="2" id="KW-1185">Reference proteome</keyword>
<feature type="non-terminal residue" evidence="1">
    <location>
        <position position="1"/>
    </location>
</feature>
<accession>A0A317W982</accession>
<sequence length="50" mass="5472">PSSYSQRSPIVPLLPPPFHLPLPPHIFPSTFSPFSSPFSPDPGSPSYGFY</sequence>
<organism evidence="1 2">
    <name type="scientific">Aspergillus sclerotioniger CBS 115572</name>
    <dbReference type="NCBI Taxonomy" id="1450535"/>
    <lineage>
        <taxon>Eukaryota</taxon>
        <taxon>Fungi</taxon>
        <taxon>Dikarya</taxon>
        <taxon>Ascomycota</taxon>
        <taxon>Pezizomycotina</taxon>
        <taxon>Eurotiomycetes</taxon>
        <taxon>Eurotiomycetidae</taxon>
        <taxon>Eurotiales</taxon>
        <taxon>Aspergillaceae</taxon>
        <taxon>Aspergillus</taxon>
        <taxon>Aspergillus subgen. Circumdati</taxon>
    </lineage>
</organism>
<dbReference type="AlphaFoldDB" id="A0A317W982"/>
<dbReference type="RefSeq" id="XP_025465951.1">
    <property type="nucleotide sequence ID" value="XM_025614607.1"/>
</dbReference>
<dbReference type="Proteomes" id="UP000246702">
    <property type="component" value="Unassembled WGS sequence"/>
</dbReference>
<evidence type="ECO:0000313" key="1">
    <source>
        <dbReference type="EMBL" id="PWY83166.1"/>
    </source>
</evidence>
<reference evidence="1 2" key="1">
    <citation type="submission" date="2016-12" db="EMBL/GenBank/DDBJ databases">
        <title>The genomes of Aspergillus section Nigri reveals drivers in fungal speciation.</title>
        <authorList>
            <consortium name="DOE Joint Genome Institute"/>
            <person name="Vesth T.C."/>
            <person name="Nybo J."/>
            <person name="Theobald S."/>
            <person name="Brandl J."/>
            <person name="Frisvad J.C."/>
            <person name="Nielsen K.F."/>
            <person name="Lyhne E.K."/>
            <person name="Kogle M.E."/>
            <person name="Kuo A."/>
            <person name="Riley R."/>
            <person name="Clum A."/>
            <person name="Nolan M."/>
            <person name="Lipzen A."/>
            <person name="Salamov A."/>
            <person name="Henrissat B."/>
            <person name="Wiebenga A."/>
            <person name="De Vries R.P."/>
            <person name="Grigoriev I.V."/>
            <person name="Mortensen U.H."/>
            <person name="Andersen M.R."/>
            <person name="Baker S.E."/>
        </authorList>
    </citation>
    <scope>NUCLEOTIDE SEQUENCE [LARGE SCALE GENOMIC DNA]</scope>
    <source>
        <strain evidence="1 2">CBS 115572</strain>
    </source>
</reference>
<comment type="caution">
    <text evidence="1">The sequence shown here is derived from an EMBL/GenBank/DDBJ whole genome shotgun (WGS) entry which is preliminary data.</text>
</comment>
<dbReference type="GeneID" id="37116750"/>
<dbReference type="EMBL" id="MSFK01000019">
    <property type="protein sequence ID" value="PWY83166.1"/>
    <property type="molecule type" value="Genomic_DNA"/>
</dbReference>
<protein>
    <submittedName>
        <fullName evidence="1">Uncharacterized protein</fullName>
    </submittedName>
</protein>
<name>A0A317W982_9EURO</name>
<proteinExistence type="predicted"/>
<gene>
    <name evidence="1" type="ORF">BO94DRAFT_567078</name>
</gene>
<evidence type="ECO:0000313" key="2">
    <source>
        <dbReference type="Proteomes" id="UP000246702"/>
    </source>
</evidence>